<proteinExistence type="predicted"/>
<dbReference type="HOGENOM" id="CLU_083400_1_0_1"/>
<organism evidence="2 3">
    <name type="scientific">Cryptococcus deneoformans (strain JEC21 / ATCC MYA-565)</name>
    <name type="common">Cryptococcus neoformans var. neoformans serotype D</name>
    <dbReference type="NCBI Taxonomy" id="214684"/>
    <lineage>
        <taxon>Eukaryota</taxon>
        <taxon>Fungi</taxon>
        <taxon>Dikarya</taxon>
        <taxon>Basidiomycota</taxon>
        <taxon>Agaricomycotina</taxon>
        <taxon>Tremellomycetes</taxon>
        <taxon>Tremellales</taxon>
        <taxon>Cryptococcaceae</taxon>
        <taxon>Cryptococcus</taxon>
        <taxon>Cryptococcus neoformans species complex</taxon>
    </lineage>
</organism>
<gene>
    <name evidence="2" type="ordered locus">CNF03640</name>
</gene>
<dbReference type="PANTHER" id="PTHR39473">
    <property type="match status" value="1"/>
</dbReference>
<evidence type="ECO:0000313" key="3">
    <source>
        <dbReference type="Proteomes" id="UP000002149"/>
    </source>
</evidence>
<dbReference type="STRING" id="214684.Q5KEZ7"/>
<keyword evidence="3" id="KW-1185">Reference proteome</keyword>
<dbReference type="PaxDb" id="214684-Q5KEZ7"/>
<evidence type="ECO:0000313" key="2">
    <source>
        <dbReference type="EMBL" id="AAW44399.2"/>
    </source>
</evidence>
<feature type="compositionally biased region" description="Basic and acidic residues" evidence="1">
    <location>
        <begin position="137"/>
        <end position="161"/>
    </location>
</feature>
<dbReference type="PANTHER" id="PTHR39473:SF1">
    <property type="entry name" value="DINB-LIKE DOMAIN-CONTAINING PROTEIN"/>
    <property type="match status" value="1"/>
</dbReference>
<dbReference type="EMBL" id="AE017346">
    <property type="protein sequence ID" value="AAW44399.2"/>
    <property type="molecule type" value="Genomic_DNA"/>
</dbReference>
<sequence>MSQPTTLNHTLVPMPTRQHADRAEALWTLSIALIDSAVDILEHHVRTDEQLSKDSALLPGGTLGKHFRHVIETFRAFLLPLYPVPTTAPHIPEINYDAILPSSRRPIARSLDSCRSAMRQISKDLSAWGELCMERGRGRKSGNEADRRINETRGRRERNERAGLGLDAQDNASEERDGLADEMERIVKVAAITPTKQEMGSTVGRELWYCSLHAIHHFSMLRTIAVYELNLDLPVEFGTAPSTLLYRGLAWKPPVEKEHVKVVRTSKL</sequence>
<dbReference type="InParanoid" id="Q5KEZ7"/>
<evidence type="ECO:0000256" key="1">
    <source>
        <dbReference type="SAM" id="MobiDB-lite"/>
    </source>
</evidence>
<evidence type="ECO:0008006" key="4">
    <source>
        <dbReference type="Google" id="ProtNLM"/>
    </source>
</evidence>
<dbReference type="OrthoDB" id="5564877at2759"/>
<reference evidence="2 3" key="1">
    <citation type="journal article" date="2005" name="Science">
        <title>The genome of the basidiomycetous yeast and human pathogen Cryptococcus neoformans.</title>
        <authorList>
            <person name="Loftus B.J."/>
            <person name="Fung E."/>
            <person name="Roncaglia P."/>
            <person name="Rowley D."/>
            <person name="Amedeo P."/>
            <person name="Bruno D."/>
            <person name="Vamathevan J."/>
            <person name="Miranda M."/>
            <person name="Anderson I.J."/>
            <person name="Fraser J.A."/>
            <person name="Allen J.E."/>
            <person name="Bosdet I.E."/>
            <person name="Brent M.R."/>
            <person name="Chiu R."/>
            <person name="Doering T.L."/>
            <person name="Donlin M.J."/>
            <person name="D'Souza C.A."/>
            <person name="Fox D.S."/>
            <person name="Grinberg V."/>
            <person name="Fu J."/>
            <person name="Fukushima M."/>
            <person name="Haas B.J."/>
            <person name="Huang J.C."/>
            <person name="Janbon G."/>
            <person name="Jones S.J."/>
            <person name="Koo H.L."/>
            <person name="Krzywinski M.I."/>
            <person name="Kwon-Chung J.K."/>
            <person name="Lengeler K.B."/>
            <person name="Maiti R."/>
            <person name="Marra M.A."/>
            <person name="Marra R.E."/>
            <person name="Mathewson C.A."/>
            <person name="Mitchell T.G."/>
            <person name="Pertea M."/>
            <person name="Riggs F.R."/>
            <person name="Salzberg S.L."/>
            <person name="Schein J.E."/>
            <person name="Shvartsbeyn A."/>
            <person name="Shin H."/>
            <person name="Shumway M."/>
            <person name="Specht C.A."/>
            <person name="Suh B.B."/>
            <person name="Tenney A."/>
            <person name="Utterback T.R."/>
            <person name="Wickes B.L."/>
            <person name="Wortman J.R."/>
            <person name="Wye N.H."/>
            <person name="Kronstad J.W."/>
            <person name="Lodge J.K."/>
            <person name="Heitman J."/>
            <person name="Davis R.W."/>
            <person name="Fraser C.M."/>
            <person name="Hyman R.W."/>
        </authorList>
    </citation>
    <scope>NUCLEOTIDE SEQUENCE [LARGE SCALE GENOMIC DNA]</scope>
    <source>
        <strain evidence="3">JEC21 / ATCC MYA-565</strain>
    </source>
</reference>
<dbReference type="eggNOG" id="ENOG502S7Z8">
    <property type="taxonomic scope" value="Eukaryota"/>
</dbReference>
<dbReference type="GeneID" id="3258374"/>
<dbReference type="KEGG" id="cne:CNF03640"/>
<dbReference type="AlphaFoldDB" id="Q5KEZ7"/>
<dbReference type="RefSeq" id="XP_024513151.1">
    <property type="nucleotide sequence ID" value="XM_024657441.1"/>
</dbReference>
<feature type="region of interest" description="Disordered" evidence="1">
    <location>
        <begin position="137"/>
        <end position="179"/>
    </location>
</feature>
<dbReference type="VEuPathDB" id="FungiDB:CNF03640"/>
<accession>Q5KEZ7</accession>
<protein>
    <recommendedName>
        <fullName evidence="4">DinB-like domain-containing protein</fullName>
    </recommendedName>
</protein>
<name>Q5KEZ7_CRYD1</name>
<dbReference type="Proteomes" id="UP000002149">
    <property type="component" value="Chromosome 6"/>
</dbReference>